<evidence type="ECO:0000256" key="2">
    <source>
        <dbReference type="PROSITE-ProRule" id="PRU00335"/>
    </source>
</evidence>
<evidence type="ECO:0000313" key="5">
    <source>
        <dbReference type="EMBL" id="KAF4408803.1"/>
    </source>
</evidence>
<evidence type="ECO:0000259" key="4">
    <source>
        <dbReference type="PROSITE" id="PS50977"/>
    </source>
</evidence>
<name>A0ABQ7FNJ0_9ACTN</name>
<dbReference type="PANTHER" id="PTHR30055">
    <property type="entry name" value="HTH-TYPE TRANSCRIPTIONAL REGULATOR RUTR"/>
    <property type="match status" value="1"/>
</dbReference>
<feature type="domain" description="HTH tetR-type" evidence="4">
    <location>
        <begin position="54"/>
        <end position="114"/>
    </location>
</feature>
<dbReference type="PROSITE" id="PS50977">
    <property type="entry name" value="HTH_TETR_2"/>
    <property type="match status" value="1"/>
</dbReference>
<gene>
    <name evidence="5" type="ORF">GCU69_12185</name>
</gene>
<feature type="compositionally biased region" description="Low complexity" evidence="3">
    <location>
        <begin position="236"/>
        <end position="254"/>
    </location>
</feature>
<evidence type="ECO:0000313" key="6">
    <source>
        <dbReference type="Proteomes" id="UP000621266"/>
    </source>
</evidence>
<evidence type="ECO:0000256" key="1">
    <source>
        <dbReference type="ARBA" id="ARBA00023125"/>
    </source>
</evidence>
<proteinExistence type="predicted"/>
<dbReference type="PRINTS" id="PR00455">
    <property type="entry name" value="HTHTETR"/>
</dbReference>
<feature type="region of interest" description="Disordered" evidence="3">
    <location>
        <begin position="1"/>
        <end position="54"/>
    </location>
</feature>
<feature type="DNA-binding region" description="H-T-H motif" evidence="2">
    <location>
        <begin position="77"/>
        <end position="96"/>
    </location>
</feature>
<dbReference type="Gene3D" id="1.10.357.10">
    <property type="entry name" value="Tetracycline Repressor, domain 2"/>
    <property type="match status" value="1"/>
</dbReference>
<dbReference type="SUPFAM" id="SSF46689">
    <property type="entry name" value="Homeodomain-like"/>
    <property type="match status" value="1"/>
</dbReference>
<feature type="region of interest" description="Disordered" evidence="3">
    <location>
        <begin position="236"/>
        <end position="263"/>
    </location>
</feature>
<dbReference type="InterPro" id="IPR009057">
    <property type="entry name" value="Homeodomain-like_sf"/>
</dbReference>
<dbReference type="InterPro" id="IPR001647">
    <property type="entry name" value="HTH_TetR"/>
</dbReference>
<dbReference type="PANTHER" id="PTHR30055:SF209">
    <property type="entry name" value="POSSIBLE TRANSCRIPTIONAL REGULATORY PROTEIN (PROBABLY TETR-FAMILY)"/>
    <property type="match status" value="1"/>
</dbReference>
<keyword evidence="6" id="KW-1185">Reference proteome</keyword>
<protein>
    <submittedName>
        <fullName evidence="5">TetR/AcrR family transcriptional regulator</fullName>
    </submittedName>
</protein>
<keyword evidence="1 2" id="KW-0238">DNA-binding</keyword>
<dbReference type="Pfam" id="PF00440">
    <property type="entry name" value="TetR_N"/>
    <property type="match status" value="1"/>
</dbReference>
<sequence length="263" mass="26909">MAESTPGTAPGRAGATPDRAGVTPDRADAAPGRAGVTPDRAGAAPEPRRRADAVRNREAVLDAAEALFTRSGPAGVSMSSVAAAAGVGKGTVFRAFTDRTGLLQALAERRSAPLRRAVAEGPAPLGPGTPPRERVPALLDAAVRHKVDNGALHLALEEAGAASPYQSPSYTWWHATLRESLARVVDPEGAGFTAHALLAAVRADLITHLTGVERMPVDELRARLAAYVATFLPGTETGAEAETGPGAEAETGPGRDAGTEVQA</sequence>
<dbReference type="InterPro" id="IPR050109">
    <property type="entry name" value="HTH-type_TetR-like_transc_reg"/>
</dbReference>
<dbReference type="Proteomes" id="UP000621266">
    <property type="component" value="Unassembled WGS sequence"/>
</dbReference>
<dbReference type="RefSeq" id="WP_156205998.1">
    <property type="nucleotide sequence ID" value="NZ_WHPN01000262.1"/>
</dbReference>
<organism evidence="5 6">
    <name type="scientific">Streptomyces lycii</name>
    <dbReference type="NCBI Taxonomy" id="2654337"/>
    <lineage>
        <taxon>Bacteria</taxon>
        <taxon>Bacillati</taxon>
        <taxon>Actinomycetota</taxon>
        <taxon>Actinomycetes</taxon>
        <taxon>Kitasatosporales</taxon>
        <taxon>Streptomycetaceae</taxon>
        <taxon>Streptomyces</taxon>
    </lineage>
</organism>
<evidence type="ECO:0000256" key="3">
    <source>
        <dbReference type="SAM" id="MobiDB-lite"/>
    </source>
</evidence>
<reference evidence="5 6" key="1">
    <citation type="submission" date="2019-10" db="EMBL/GenBank/DDBJ databases">
        <title>Streptomyces tenebrisbrunneis sp.nov., an endogenous actinomycete isolated from of Lycium ruthenicum.</title>
        <authorList>
            <person name="Ma L."/>
        </authorList>
    </citation>
    <scope>NUCLEOTIDE SEQUENCE [LARGE SCALE GENOMIC DNA]</scope>
    <source>
        <strain evidence="5 6">TRM 66187</strain>
    </source>
</reference>
<dbReference type="EMBL" id="WHPN01000262">
    <property type="protein sequence ID" value="KAF4408803.1"/>
    <property type="molecule type" value="Genomic_DNA"/>
</dbReference>
<comment type="caution">
    <text evidence="5">The sequence shown here is derived from an EMBL/GenBank/DDBJ whole genome shotgun (WGS) entry which is preliminary data.</text>
</comment>
<accession>A0ABQ7FNJ0</accession>